<feature type="compositionally biased region" description="Pro residues" evidence="1">
    <location>
        <begin position="344"/>
        <end position="359"/>
    </location>
</feature>
<feature type="compositionally biased region" description="Polar residues" evidence="1">
    <location>
        <begin position="469"/>
        <end position="483"/>
    </location>
</feature>
<feature type="region of interest" description="Disordered" evidence="1">
    <location>
        <begin position="243"/>
        <end position="534"/>
    </location>
</feature>
<gene>
    <name evidence="2" type="ORF">MAR_020088</name>
</gene>
<feature type="compositionally biased region" description="Polar residues" evidence="1">
    <location>
        <begin position="446"/>
        <end position="460"/>
    </location>
</feature>
<sequence>MTFPRPDAGLQSYVKFDEMQNEEHHLGPSQFQQLPIGMVSQFSNDFMYPVCLGVAKRMMWLWMKDPLVNSCRISAGTLKQISDTLTDLHSYLPREFNQKGHPLNAVDRPVVLKNILPVRICRHFFLLFVSIYCLSCKIVFECYTEYANQLLCRFVRQFNELYGVDMLVYNVHGLVHLGKDVEKFGPLDIFSAFIFESFLGNPLLSTDLRISTVSDLGEYLHVASFLGIICKCVLLPCSDGPNTTVASPHQERPRESALPTPPIRPNTTVVSPYPARRSKSAPPTSPISLNTTVASPDPERPSKSASHTPIRPNRTAASPHPKRPSKSALPTPPIRPNTTVTSPHPEPPNKYALPTPPIRPNTTVASPHPERPSKSALPTPPVRPNTTVASPHPERPSKSSLPTPPIRPNTTVASAHPERPSKSSLPTPPIRPNRTAASPHPERPSKSASYTPIRPNTTVASPHPERLSRSASLTPIIPNTTLASPHPERPNRSASLTLIIPNTTVTSPHPERPSRSASLTPIRLNTTVASPRPD</sequence>
<dbReference type="PRINTS" id="PR01217">
    <property type="entry name" value="PRICHEXTENSN"/>
</dbReference>
<feature type="compositionally biased region" description="Polar residues" evidence="1">
    <location>
        <begin position="492"/>
        <end position="507"/>
    </location>
</feature>
<dbReference type="EMBL" id="CP111016">
    <property type="protein sequence ID" value="WAR04719.1"/>
    <property type="molecule type" value="Genomic_DNA"/>
</dbReference>
<reference evidence="2" key="1">
    <citation type="submission" date="2022-11" db="EMBL/GenBank/DDBJ databases">
        <title>Centuries of genome instability and evolution in soft-shell clam transmissible cancer (bioRxiv).</title>
        <authorList>
            <person name="Hart S.F.M."/>
            <person name="Yonemitsu M.A."/>
            <person name="Giersch R.M."/>
            <person name="Beal B.F."/>
            <person name="Arriagada G."/>
            <person name="Davis B.W."/>
            <person name="Ostrander E.A."/>
            <person name="Goff S.P."/>
            <person name="Metzger M.J."/>
        </authorList>
    </citation>
    <scope>NUCLEOTIDE SEQUENCE</scope>
    <source>
        <strain evidence="2">MELC-2E11</strain>
        <tissue evidence="2">Siphon/mantle</tissue>
    </source>
</reference>
<keyword evidence="3" id="KW-1185">Reference proteome</keyword>
<protein>
    <submittedName>
        <fullName evidence="2">FHAB-like protein</fullName>
    </submittedName>
</protein>
<dbReference type="PANTHER" id="PTHR33053">
    <property type="entry name" value="PROTEIN, PUTATIVE-RELATED"/>
    <property type="match status" value="1"/>
</dbReference>
<proteinExistence type="predicted"/>
<organism evidence="2 3">
    <name type="scientific">Mya arenaria</name>
    <name type="common">Soft-shell clam</name>
    <dbReference type="NCBI Taxonomy" id="6604"/>
    <lineage>
        <taxon>Eukaryota</taxon>
        <taxon>Metazoa</taxon>
        <taxon>Spiralia</taxon>
        <taxon>Lophotrochozoa</taxon>
        <taxon>Mollusca</taxon>
        <taxon>Bivalvia</taxon>
        <taxon>Autobranchia</taxon>
        <taxon>Heteroconchia</taxon>
        <taxon>Euheterodonta</taxon>
        <taxon>Imparidentia</taxon>
        <taxon>Neoheterodontei</taxon>
        <taxon>Myida</taxon>
        <taxon>Myoidea</taxon>
        <taxon>Myidae</taxon>
        <taxon>Mya</taxon>
    </lineage>
</organism>
<dbReference type="Proteomes" id="UP001164746">
    <property type="component" value="Chromosome 5"/>
</dbReference>
<feature type="compositionally biased region" description="Polar residues" evidence="1">
    <location>
        <begin position="515"/>
        <end position="534"/>
    </location>
</feature>
<accession>A0ABY7E6E7</accession>
<name>A0ABY7E6E7_MYAAR</name>
<evidence type="ECO:0000256" key="1">
    <source>
        <dbReference type="SAM" id="MobiDB-lite"/>
    </source>
</evidence>
<evidence type="ECO:0000313" key="2">
    <source>
        <dbReference type="EMBL" id="WAR04719.1"/>
    </source>
</evidence>
<evidence type="ECO:0000313" key="3">
    <source>
        <dbReference type="Proteomes" id="UP001164746"/>
    </source>
</evidence>